<organism evidence="1 2">
    <name type="scientific">Desulfuribacillus stibiiarsenatis</name>
    <dbReference type="NCBI Taxonomy" id="1390249"/>
    <lineage>
        <taxon>Bacteria</taxon>
        <taxon>Bacillati</taxon>
        <taxon>Bacillota</taxon>
        <taxon>Desulfuribacillia</taxon>
        <taxon>Desulfuribacillales</taxon>
        <taxon>Desulfuribacillaceae</taxon>
        <taxon>Desulfuribacillus</taxon>
    </lineage>
</organism>
<name>A0A1E5L8V5_9FIRM</name>
<dbReference type="Proteomes" id="UP000095255">
    <property type="component" value="Unassembled WGS sequence"/>
</dbReference>
<gene>
    <name evidence="1" type="ORF">BHU72_13210</name>
</gene>
<accession>A0A1E5L8V5</accession>
<reference evidence="1 2" key="1">
    <citation type="submission" date="2016-09" db="EMBL/GenBank/DDBJ databases">
        <title>Desulfuribacillus arsenicus sp. nov., an obligately anaerobic, dissimilatory arsenic- and antimonate-reducing bacterium isolated from anoxic sediments.</title>
        <authorList>
            <person name="Abin C.A."/>
            <person name="Hollibaugh J.T."/>
        </authorList>
    </citation>
    <scope>NUCLEOTIDE SEQUENCE [LARGE SCALE GENOMIC DNA]</scope>
    <source>
        <strain evidence="1 2">MLFW-2</strain>
    </source>
</reference>
<proteinExistence type="predicted"/>
<protein>
    <submittedName>
        <fullName evidence="1">Uncharacterized protein</fullName>
    </submittedName>
</protein>
<dbReference type="STRING" id="1390249.BHU72_13210"/>
<sequence length="360" mass="42590">MSRNTDKASQSVFNILKKVVQESEEYCEELDEIRWVYGDKENTKFLTEAQIVNSYEIMPKKKSAIIAYEHRKFFVTSGFGKETVSPTFLDPFEINPGLFTLIIHELEVNIASNVRPREIINEVMSSYKGICGYTGHDFKELLKYFETICIFEILPTCPLVVEDIESFIGLYLCYENTLRVLPFSKDTLEKYMLVFEQKFSKQFKENILVSLSSTNFKYCYLDLYRCIEMLYPFIYLGKFYENLEPTTLTMVDLAIKLHDDLAWKPVERNAIKKIIDETPAQFLERLTNAKYIHINEERHCGDWIYDIRNSIVHLRHNQKSMNLEKVPWDMLVIGMLDLLEYWYNHFSKHLLDEKDILKPE</sequence>
<dbReference type="RefSeq" id="WP_069701157.1">
    <property type="nucleotide sequence ID" value="NZ_MJAT01000003.1"/>
</dbReference>
<comment type="caution">
    <text evidence="1">The sequence shown here is derived from an EMBL/GenBank/DDBJ whole genome shotgun (WGS) entry which is preliminary data.</text>
</comment>
<dbReference type="EMBL" id="MJAT01000003">
    <property type="protein sequence ID" value="OEH86561.1"/>
    <property type="molecule type" value="Genomic_DNA"/>
</dbReference>
<dbReference type="OrthoDB" id="2038665at2"/>
<dbReference type="AlphaFoldDB" id="A0A1E5L8V5"/>
<evidence type="ECO:0000313" key="2">
    <source>
        <dbReference type="Proteomes" id="UP000095255"/>
    </source>
</evidence>
<evidence type="ECO:0000313" key="1">
    <source>
        <dbReference type="EMBL" id="OEH86561.1"/>
    </source>
</evidence>
<keyword evidence="2" id="KW-1185">Reference proteome</keyword>